<reference evidence="1 2" key="1">
    <citation type="submission" date="2016-10" db="EMBL/GenBank/DDBJ databases">
        <authorList>
            <person name="de Groot N.N."/>
        </authorList>
    </citation>
    <scope>NUCLEOTIDE SEQUENCE [LARGE SCALE GENOMIC DNA]</scope>
    <source>
        <strain evidence="1 2">DSM 26000</strain>
    </source>
</reference>
<protein>
    <submittedName>
        <fullName evidence="1">Uncharacterized protein</fullName>
    </submittedName>
</protein>
<proteinExistence type="predicted"/>
<accession>A0A1I3CQY5</accession>
<evidence type="ECO:0000313" key="1">
    <source>
        <dbReference type="EMBL" id="SFH76932.1"/>
    </source>
</evidence>
<dbReference type="STRING" id="1125876.SAMN05443292_0023"/>
<evidence type="ECO:0000313" key="2">
    <source>
        <dbReference type="Proteomes" id="UP000198931"/>
    </source>
</evidence>
<dbReference type="EMBL" id="FOQT01000001">
    <property type="protein sequence ID" value="SFH76932.1"/>
    <property type="molecule type" value="Genomic_DNA"/>
</dbReference>
<dbReference type="RefSeq" id="WP_090078165.1">
    <property type="nucleotide sequence ID" value="NZ_FOQT01000001.1"/>
</dbReference>
<gene>
    <name evidence="1" type="ORF">SAMN05443292_0023</name>
</gene>
<organism evidence="1 2">
    <name type="scientific">Halpernia frigidisoli</name>
    <dbReference type="NCBI Taxonomy" id="1125876"/>
    <lineage>
        <taxon>Bacteria</taxon>
        <taxon>Pseudomonadati</taxon>
        <taxon>Bacteroidota</taxon>
        <taxon>Flavobacteriia</taxon>
        <taxon>Flavobacteriales</taxon>
        <taxon>Weeksellaceae</taxon>
        <taxon>Chryseobacterium group</taxon>
        <taxon>Halpernia</taxon>
    </lineage>
</organism>
<dbReference type="Proteomes" id="UP000198931">
    <property type="component" value="Unassembled WGS sequence"/>
</dbReference>
<dbReference type="OrthoDB" id="9883360at2"/>
<dbReference type="AlphaFoldDB" id="A0A1I3CQY5"/>
<sequence length="66" mass="7752">MEFKTWLEQTKIENTNLETFIIKLEPYFSDSGFNGLEFERKVAIGLQKIDTEINELLKPENDAENQ</sequence>
<name>A0A1I3CQY5_9FLAO</name>
<keyword evidence="2" id="KW-1185">Reference proteome</keyword>